<evidence type="ECO:0000256" key="6">
    <source>
        <dbReference type="ARBA" id="ARBA00022763"/>
    </source>
</evidence>
<dbReference type="GO" id="GO:0046872">
    <property type="term" value="F:metal ion binding"/>
    <property type="evidence" value="ECO:0007669"/>
    <property type="project" value="UniProtKB-KW"/>
</dbReference>
<dbReference type="GO" id="GO:0044715">
    <property type="term" value="F:8-oxo-dGDP phosphatase activity"/>
    <property type="evidence" value="ECO:0007669"/>
    <property type="project" value="TreeGrafter"/>
</dbReference>
<evidence type="ECO:0000256" key="11">
    <source>
        <dbReference type="ARBA" id="ARBA00038905"/>
    </source>
</evidence>
<sequence>MEKPYGLTMRSIVKNDEGKILVLRRHPKSKTNPHKWELPGGKIEKGEFFDEALIREVKEETNLDVKVGDFCEAVQDDYPHKRTVQLIMYSKDITGEVKISDEHDDWMWASADEIKSLEITSSLEKIIEKRNGEL</sequence>
<evidence type="ECO:0000256" key="8">
    <source>
        <dbReference type="ARBA" id="ARBA00022842"/>
    </source>
</evidence>
<evidence type="ECO:0000256" key="9">
    <source>
        <dbReference type="ARBA" id="ARBA00023204"/>
    </source>
</evidence>
<evidence type="ECO:0000256" key="2">
    <source>
        <dbReference type="ARBA" id="ARBA00005582"/>
    </source>
</evidence>
<dbReference type="Proteomes" id="UP000762703">
    <property type="component" value="Unassembled WGS sequence"/>
</dbReference>
<dbReference type="InterPro" id="IPR047127">
    <property type="entry name" value="MutT-like"/>
</dbReference>
<keyword evidence="7" id="KW-0378">Hydrolase</keyword>
<evidence type="ECO:0000256" key="3">
    <source>
        <dbReference type="ARBA" id="ARBA00022457"/>
    </source>
</evidence>
<comment type="similarity">
    <text evidence="2">Belongs to the Nudix hydrolase family.</text>
</comment>
<protein>
    <recommendedName>
        <fullName evidence="11">8-oxo-dGTP diphosphatase</fullName>
        <ecNumber evidence="11">3.6.1.55</ecNumber>
    </recommendedName>
</protein>
<dbReference type="PRINTS" id="PR00502">
    <property type="entry name" value="NUDIXFAMILY"/>
</dbReference>
<dbReference type="Gene3D" id="3.90.79.10">
    <property type="entry name" value="Nucleoside Triphosphate Pyrophosphohydrolase"/>
    <property type="match status" value="1"/>
</dbReference>
<comment type="catalytic activity">
    <reaction evidence="10">
        <text>8-oxo-dGTP + H2O = 8-oxo-dGMP + diphosphate + H(+)</text>
        <dbReference type="Rhea" id="RHEA:31575"/>
        <dbReference type="ChEBI" id="CHEBI:15377"/>
        <dbReference type="ChEBI" id="CHEBI:15378"/>
        <dbReference type="ChEBI" id="CHEBI:33019"/>
        <dbReference type="ChEBI" id="CHEBI:63224"/>
        <dbReference type="ChEBI" id="CHEBI:77896"/>
        <dbReference type="EC" id="3.6.1.55"/>
    </reaction>
</comment>
<dbReference type="AlphaFoldDB" id="A0A8T3VJF5"/>
<accession>A0A8T3VJF5</accession>
<keyword evidence="4" id="KW-0235">DNA replication</keyword>
<comment type="caution">
    <text evidence="13">The sequence shown here is derived from an EMBL/GenBank/DDBJ whole genome shotgun (WGS) entry which is preliminary data.</text>
</comment>
<evidence type="ECO:0000313" key="14">
    <source>
        <dbReference type="Proteomes" id="UP000762703"/>
    </source>
</evidence>
<feature type="domain" description="Nudix hydrolase" evidence="12">
    <location>
        <begin position="4"/>
        <end position="131"/>
    </location>
</feature>
<dbReference type="InterPro" id="IPR015797">
    <property type="entry name" value="NUDIX_hydrolase-like_dom_sf"/>
</dbReference>
<keyword evidence="3" id="KW-0515">Mutator protein</keyword>
<dbReference type="PANTHER" id="PTHR47707">
    <property type="entry name" value="8-OXO-DGTP DIPHOSPHATASE"/>
    <property type="match status" value="1"/>
</dbReference>
<gene>
    <name evidence="13" type="ORF">E7Z73_10950</name>
</gene>
<evidence type="ECO:0000256" key="4">
    <source>
        <dbReference type="ARBA" id="ARBA00022705"/>
    </source>
</evidence>
<organism evidence="13 14">
    <name type="scientific">Methanobrevibacter millerae</name>
    <dbReference type="NCBI Taxonomy" id="230361"/>
    <lineage>
        <taxon>Archaea</taxon>
        <taxon>Methanobacteriati</taxon>
        <taxon>Methanobacteriota</taxon>
        <taxon>Methanomada group</taxon>
        <taxon>Methanobacteria</taxon>
        <taxon>Methanobacteriales</taxon>
        <taxon>Methanobacteriaceae</taxon>
        <taxon>Methanobrevibacter</taxon>
    </lineage>
</organism>
<proteinExistence type="inferred from homology"/>
<evidence type="ECO:0000256" key="1">
    <source>
        <dbReference type="ARBA" id="ARBA00001946"/>
    </source>
</evidence>
<keyword evidence="5" id="KW-0479">Metal-binding</keyword>
<keyword evidence="8" id="KW-0460">Magnesium</keyword>
<dbReference type="InterPro" id="IPR020084">
    <property type="entry name" value="NUDIX_hydrolase_CS"/>
</dbReference>
<dbReference type="SUPFAM" id="SSF55811">
    <property type="entry name" value="Nudix"/>
    <property type="match status" value="1"/>
</dbReference>
<dbReference type="GO" id="GO:0008413">
    <property type="term" value="F:8-oxo-7,8-dihydroguanosine triphosphate pyrophosphatase activity"/>
    <property type="evidence" value="ECO:0007669"/>
    <property type="project" value="TreeGrafter"/>
</dbReference>
<dbReference type="GO" id="GO:0006260">
    <property type="term" value="P:DNA replication"/>
    <property type="evidence" value="ECO:0007669"/>
    <property type="project" value="UniProtKB-KW"/>
</dbReference>
<dbReference type="CDD" id="cd04699">
    <property type="entry name" value="NUDIX_MutT_Nudt1"/>
    <property type="match status" value="1"/>
</dbReference>
<evidence type="ECO:0000256" key="7">
    <source>
        <dbReference type="ARBA" id="ARBA00022801"/>
    </source>
</evidence>
<reference evidence="13" key="1">
    <citation type="submission" date="2019-04" db="EMBL/GenBank/DDBJ databases">
        <title>Evolution of Biomass-Degrading Anaerobic Consortia Revealed by Metagenomics.</title>
        <authorList>
            <person name="Peng X."/>
        </authorList>
    </citation>
    <scope>NUCLEOTIDE SEQUENCE</scope>
    <source>
        <strain evidence="13">SIG12</strain>
    </source>
</reference>
<dbReference type="GO" id="GO:0044716">
    <property type="term" value="F:8-oxo-GDP phosphatase activity"/>
    <property type="evidence" value="ECO:0007669"/>
    <property type="project" value="TreeGrafter"/>
</dbReference>
<dbReference type="GO" id="GO:0006281">
    <property type="term" value="P:DNA repair"/>
    <property type="evidence" value="ECO:0007669"/>
    <property type="project" value="UniProtKB-KW"/>
</dbReference>
<dbReference type="PROSITE" id="PS51462">
    <property type="entry name" value="NUDIX"/>
    <property type="match status" value="1"/>
</dbReference>
<dbReference type="GO" id="GO:0035539">
    <property type="term" value="F:8-oxo-7,8-dihydrodeoxyguanosine triphosphate pyrophosphatase activity"/>
    <property type="evidence" value="ECO:0007669"/>
    <property type="project" value="UniProtKB-EC"/>
</dbReference>
<evidence type="ECO:0000256" key="10">
    <source>
        <dbReference type="ARBA" id="ARBA00035861"/>
    </source>
</evidence>
<dbReference type="PANTHER" id="PTHR47707:SF1">
    <property type="entry name" value="NUDIX HYDROLASE FAMILY PROTEIN"/>
    <property type="match status" value="1"/>
</dbReference>
<evidence type="ECO:0000313" key="13">
    <source>
        <dbReference type="EMBL" id="MBE6506226.1"/>
    </source>
</evidence>
<comment type="cofactor">
    <cofactor evidence="1">
        <name>Mg(2+)</name>
        <dbReference type="ChEBI" id="CHEBI:18420"/>
    </cofactor>
</comment>
<dbReference type="InterPro" id="IPR020476">
    <property type="entry name" value="Nudix_hydrolase"/>
</dbReference>
<name>A0A8T3VJF5_9EURY</name>
<dbReference type="RefSeq" id="WP_303737894.1">
    <property type="nucleotide sequence ID" value="NZ_SUTE01000094.1"/>
</dbReference>
<dbReference type="EMBL" id="SUTE01000094">
    <property type="protein sequence ID" value="MBE6506226.1"/>
    <property type="molecule type" value="Genomic_DNA"/>
</dbReference>
<dbReference type="EC" id="3.6.1.55" evidence="11"/>
<dbReference type="PROSITE" id="PS00893">
    <property type="entry name" value="NUDIX_BOX"/>
    <property type="match status" value="1"/>
</dbReference>
<keyword evidence="6" id="KW-0227">DNA damage</keyword>
<evidence type="ECO:0000259" key="12">
    <source>
        <dbReference type="PROSITE" id="PS51462"/>
    </source>
</evidence>
<keyword evidence="9" id="KW-0234">DNA repair</keyword>
<dbReference type="InterPro" id="IPR000086">
    <property type="entry name" value="NUDIX_hydrolase_dom"/>
</dbReference>
<evidence type="ECO:0000256" key="5">
    <source>
        <dbReference type="ARBA" id="ARBA00022723"/>
    </source>
</evidence>
<dbReference type="Pfam" id="PF00293">
    <property type="entry name" value="NUDIX"/>
    <property type="match status" value="1"/>
</dbReference>